<reference evidence="2 3" key="1">
    <citation type="journal article" date="2016" name="PLoS ONE">
        <title>Plasmid Characterization and Chromosome Analysis of Two netF+ Clostridium perfringens Isolates Associated with Foal and Canine Necrotizing Enteritis.</title>
        <authorList>
            <person name="Mehdizadeh Gohari I."/>
            <person name="Kropinski A.M."/>
            <person name="Weese S.J."/>
            <person name="Parreira V.R."/>
            <person name="Whitehead A.E."/>
            <person name="Boerlin P."/>
            <person name="Prescott J.F."/>
        </authorList>
    </citation>
    <scope>NUCLEOTIDE SEQUENCE [LARGE SCALE GENOMIC DNA]</scope>
    <source>
        <strain evidence="2 3">JP838</strain>
        <plasmid evidence="3">Plasmid pJFP838A</plasmid>
    </source>
</reference>
<protein>
    <submittedName>
        <fullName evidence="2">Uncharacterized protein</fullName>
    </submittedName>
</protein>
<dbReference type="AlphaFoldDB" id="A0A140GS71"/>
<organism evidence="2 3">
    <name type="scientific">Clostridium perfringens</name>
    <dbReference type="NCBI Taxonomy" id="1502"/>
    <lineage>
        <taxon>Bacteria</taxon>
        <taxon>Bacillati</taxon>
        <taxon>Bacillota</taxon>
        <taxon>Clostridia</taxon>
        <taxon>Eubacteriales</taxon>
        <taxon>Clostridiaceae</taxon>
        <taxon>Clostridium</taxon>
    </lineage>
</organism>
<dbReference type="EMBL" id="CP013615">
    <property type="protein sequence ID" value="AMN31380.1"/>
    <property type="molecule type" value="Genomic_DNA"/>
</dbReference>
<feature type="region of interest" description="Disordered" evidence="1">
    <location>
        <begin position="19"/>
        <end position="48"/>
    </location>
</feature>
<sequence>MDEIRYILDKETIRAMYRIASNNKSKRKKRSRSKLRKYKDSNCKNNED</sequence>
<evidence type="ECO:0000313" key="3">
    <source>
        <dbReference type="Proteomes" id="UP000070260"/>
    </source>
</evidence>
<gene>
    <name evidence="2" type="ORF">JFP838_pA0464</name>
</gene>
<keyword evidence="2" id="KW-0614">Plasmid</keyword>
<evidence type="ECO:0000313" key="2">
    <source>
        <dbReference type="EMBL" id="AMN31380.1"/>
    </source>
</evidence>
<name>A0A140GS71_CLOPF</name>
<evidence type="ECO:0000256" key="1">
    <source>
        <dbReference type="SAM" id="MobiDB-lite"/>
    </source>
</evidence>
<feature type="compositionally biased region" description="Basic residues" evidence="1">
    <location>
        <begin position="24"/>
        <end position="37"/>
    </location>
</feature>
<dbReference type="RefSeq" id="WP_162485286.1">
    <property type="nucleotide sequence ID" value="NZ_CATNZX010000001.1"/>
</dbReference>
<feature type="compositionally biased region" description="Basic and acidic residues" evidence="1">
    <location>
        <begin position="38"/>
        <end position="48"/>
    </location>
</feature>
<dbReference type="PATRIC" id="fig|1502.177.peg.3675"/>
<proteinExistence type="predicted"/>
<dbReference type="Proteomes" id="UP000070260">
    <property type="component" value="Plasmid pJFP838A"/>
</dbReference>
<accession>A0A140GS71</accession>
<geneLocation type="plasmid" evidence="2 3">
    <name>pJFP838A</name>
</geneLocation>